<dbReference type="Pfam" id="PF08386">
    <property type="entry name" value="Abhydrolase_4"/>
    <property type="match status" value="1"/>
</dbReference>
<evidence type="ECO:0000313" key="5">
    <source>
        <dbReference type="Proteomes" id="UP000006158"/>
    </source>
</evidence>
<sequence length="538" mass="55459">MGSPEPIATVVPMRDQLVRALRVSGVVVPVMSLAVLTACTPMFAADPRYATDSGAHPQGQPETTSAEPSGPPSIETPKSDLSWRDCTSRVFGDAGVPAIPGVTLDCANYDADLDPLEGASGTLQIGVVRAKAADTPDDAGPIVMTTGSDIASSIQLPAWLSRTGADVLKAHPIVAVDRRGTGMSGAIDCRDLYDRQEMLDQAQFQSGNDPVANLGSITMTATTSCTDTIAPGDSAYDNAHAAEDLERLRSTWDVPTLALLGVGNGAQVALAYAGAHPTKVSRLVLDSPLPLAIGAEAAAEQRVKGQQAALDAFAAQCVATGCPLGPDPKAAVDSLLADARAGRGPGGASVATVVDAITTALGFPRGDRVTATAELARTLAAARDGDPNPLTDLIAETETTRLTDGHFVNSCSDALNRPTPDRVRELVVAWGKLYPQFGAVGALSLVQCLNWPSGSAPQDPKELPVPVLLLGVQNDPIVGNEGVAAVAATIINAGANNRRVIWQGIGHGASIYDTCAIAPVTSYLDNGKLPETDTYCPA</sequence>
<keyword evidence="4" id="KW-0378">Hydrolase</keyword>
<evidence type="ECO:0000313" key="4">
    <source>
        <dbReference type="EMBL" id="AFP39185.1"/>
    </source>
</evidence>
<dbReference type="Proteomes" id="UP000006158">
    <property type="component" value="Chromosome"/>
</dbReference>
<dbReference type="Gene3D" id="3.40.50.1820">
    <property type="entry name" value="alpha/beta hydrolase"/>
    <property type="match status" value="1"/>
</dbReference>
<dbReference type="PATRIC" id="fig|246196.56.peg.2789"/>
<keyword evidence="4" id="KW-0645">Protease</keyword>
<reference evidence="4 5" key="1">
    <citation type="journal article" date="2007" name="Genome Biol.">
        <title>Interrupted coding sequences in Mycobacterium smegmatis: authentic mutations or sequencing errors?</title>
        <authorList>
            <person name="Deshayes C."/>
            <person name="Perrodou E."/>
            <person name="Gallien S."/>
            <person name="Euphrasie D."/>
            <person name="Schaeffer C."/>
            <person name="Van-Dorsselaer A."/>
            <person name="Poch O."/>
            <person name="Lecompte O."/>
            <person name="Reyrat J.M."/>
        </authorList>
    </citation>
    <scope>NUCLEOTIDE SEQUENCE [LARGE SCALE GENOMIC DNA]</scope>
    <source>
        <strain evidence="5">ATCC 700084 / mc(2)155</strain>
    </source>
</reference>
<evidence type="ECO:0000259" key="2">
    <source>
        <dbReference type="Pfam" id="PF00561"/>
    </source>
</evidence>
<feature type="region of interest" description="Disordered" evidence="1">
    <location>
        <begin position="50"/>
        <end position="82"/>
    </location>
</feature>
<dbReference type="GO" id="GO:0006508">
    <property type="term" value="P:proteolysis"/>
    <property type="evidence" value="ECO:0007669"/>
    <property type="project" value="UniProtKB-KW"/>
</dbReference>
<name>I7FCD6_MYCS2</name>
<dbReference type="InterPro" id="IPR029058">
    <property type="entry name" value="AB_hydrolase_fold"/>
</dbReference>
<dbReference type="InterPro" id="IPR000073">
    <property type="entry name" value="AB_hydrolase_1"/>
</dbReference>
<evidence type="ECO:0000256" key="1">
    <source>
        <dbReference type="SAM" id="MobiDB-lite"/>
    </source>
</evidence>
<dbReference type="InterPro" id="IPR013595">
    <property type="entry name" value="Pept_S33_TAP-like_C"/>
</dbReference>
<feature type="domain" description="AB hydrolase-1" evidence="2">
    <location>
        <begin position="171"/>
        <end position="319"/>
    </location>
</feature>
<dbReference type="SUPFAM" id="SSF53474">
    <property type="entry name" value="alpha/beta-Hydrolases"/>
    <property type="match status" value="1"/>
</dbReference>
<organism evidence="4 5">
    <name type="scientific">Mycolicibacterium smegmatis (strain ATCC 700084 / mc(2)155)</name>
    <name type="common">Mycobacterium smegmatis</name>
    <dbReference type="NCBI Taxonomy" id="246196"/>
    <lineage>
        <taxon>Bacteria</taxon>
        <taxon>Bacillati</taxon>
        <taxon>Actinomycetota</taxon>
        <taxon>Actinomycetes</taxon>
        <taxon>Mycobacteriales</taxon>
        <taxon>Mycobacteriaceae</taxon>
        <taxon>Mycolicibacterium</taxon>
    </lineage>
</organism>
<evidence type="ECO:0000259" key="3">
    <source>
        <dbReference type="Pfam" id="PF08386"/>
    </source>
</evidence>
<accession>I7FCD6</accession>
<dbReference type="GO" id="GO:0008233">
    <property type="term" value="F:peptidase activity"/>
    <property type="evidence" value="ECO:0007669"/>
    <property type="project" value="UniProtKB-KW"/>
</dbReference>
<dbReference type="EMBL" id="CP001663">
    <property type="protein sequence ID" value="AFP39185.1"/>
    <property type="molecule type" value="Genomic_DNA"/>
</dbReference>
<dbReference type="KEGG" id="msg:MSMEI_2717"/>
<dbReference type="AlphaFoldDB" id="I7FCD6"/>
<proteinExistence type="predicted"/>
<reference evidence="4 5" key="2">
    <citation type="journal article" date="2009" name="Genome Res.">
        <title>Ortho-proteogenomics: multiple proteomes investigation through orthology and a new MS-based protocol.</title>
        <authorList>
            <person name="Gallien S."/>
            <person name="Perrodou E."/>
            <person name="Carapito C."/>
            <person name="Deshayes C."/>
            <person name="Reyrat J.M."/>
            <person name="Van Dorsselaer A."/>
            <person name="Poch O."/>
            <person name="Schaeffer C."/>
            <person name="Lecompte O."/>
        </authorList>
    </citation>
    <scope>NUCLEOTIDE SEQUENCE [LARGE SCALE GENOMIC DNA]</scope>
    <source>
        <strain evidence="5">ATCC 700084 / mc(2)155</strain>
    </source>
</reference>
<dbReference type="Pfam" id="PF00561">
    <property type="entry name" value="Abhydrolase_1"/>
    <property type="match status" value="1"/>
</dbReference>
<feature type="domain" description="Peptidase S33 tripeptidyl aminopeptidase-like C-terminal" evidence="3">
    <location>
        <begin position="434"/>
        <end position="536"/>
    </location>
</feature>
<gene>
    <name evidence="4" type="ordered locus">MSMEI_2717</name>
</gene>
<protein>
    <submittedName>
        <fullName evidence="4">Secreted protease</fullName>
    </submittedName>
</protein>